<dbReference type="RefSeq" id="WP_123918222.1">
    <property type="nucleotide sequence ID" value="NZ_RKRA01000001.1"/>
</dbReference>
<comment type="similarity">
    <text evidence="3">Belongs to the CoaE family.</text>
</comment>
<gene>
    <name evidence="3" type="primary">coaE</name>
    <name evidence="5" type="ORF">EDD32_2684</name>
</gene>
<evidence type="ECO:0000313" key="6">
    <source>
        <dbReference type="Proteomes" id="UP000280726"/>
    </source>
</evidence>
<keyword evidence="6" id="KW-1185">Reference proteome</keyword>
<dbReference type="PANTHER" id="PTHR10695:SF46">
    <property type="entry name" value="BIFUNCTIONAL COENZYME A SYNTHASE-RELATED"/>
    <property type="match status" value="1"/>
</dbReference>
<dbReference type="GO" id="GO:0015937">
    <property type="term" value="P:coenzyme A biosynthetic process"/>
    <property type="evidence" value="ECO:0007669"/>
    <property type="project" value="UniProtKB-UniRule"/>
</dbReference>
<dbReference type="InterPro" id="IPR027417">
    <property type="entry name" value="P-loop_NTPase"/>
</dbReference>
<dbReference type="PANTHER" id="PTHR10695">
    <property type="entry name" value="DEPHOSPHO-COA KINASE-RELATED"/>
    <property type="match status" value="1"/>
</dbReference>
<keyword evidence="2 3" id="KW-0067">ATP-binding</keyword>
<evidence type="ECO:0000256" key="2">
    <source>
        <dbReference type="ARBA" id="ARBA00022840"/>
    </source>
</evidence>
<keyword evidence="3" id="KW-0173">Coenzyme A biosynthesis</keyword>
<dbReference type="GO" id="GO:0005737">
    <property type="term" value="C:cytoplasm"/>
    <property type="evidence" value="ECO:0007669"/>
    <property type="project" value="UniProtKB-SubCell"/>
</dbReference>
<feature type="binding site" evidence="3">
    <location>
        <begin position="11"/>
        <end position="16"/>
    </location>
    <ligand>
        <name>ATP</name>
        <dbReference type="ChEBI" id="CHEBI:30616"/>
    </ligand>
</feature>
<comment type="catalytic activity">
    <reaction evidence="3">
        <text>3'-dephospho-CoA + ATP = ADP + CoA + H(+)</text>
        <dbReference type="Rhea" id="RHEA:18245"/>
        <dbReference type="ChEBI" id="CHEBI:15378"/>
        <dbReference type="ChEBI" id="CHEBI:30616"/>
        <dbReference type="ChEBI" id="CHEBI:57287"/>
        <dbReference type="ChEBI" id="CHEBI:57328"/>
        <dbReference type="ChEBI" id="CHEBI:456216"/>
        <dbReference type="EC" id="2.7.1.24"/>
    </reaction>
</comment>
<name>A0A3N4ZA99_9MICO</name>
<dbReference type="OrthoDB" id="9812943at2"/>
<dbReference type="PROSITE" id="PS51219">
    <property type="entry name" value="DPCK"/>
    <property type="match status" value="1"/>
</dbReference>
<keyword evidence="3" id="KW-0808">Transferase</keyword>
<dbReference type="CDD" id="cd02022">
    <property type="entry name" value="DPCK"/>
    <property type="match status" value="1"/>
</dbReference>
<dbReference type="EC" id="2.7.1.24" evidence="3 4"/>
<dbReference type="NCBIfam" id="TIGR00152">
    <property type="entry name" value="dephospho-CoA kinase"/>
    <property type="match status" value="1"/>
</dbReference>
<comment type="pathway">
    <text evidence="3">Cofactor biosynthesis; coenzyme A biosynthesis; CoA from (R)-pantothenate: step 5/5.</text>
</comment>
<comment type="subcellular location">
    <subcellularLocation>
        <location evidence="3">Cytoplasm</location>
    </subcellularLocation>
</comment>
<dbReference type="SUPFAM" id="SSF52540">
    <property type="entry name" value="P-loop containing nucleoside triphosphate hydrolases"/>
    <property type="match status" value="1"/>
</dbReference>
<dbReference type="UniPathway" id="UPA00241">
    <property type="reaction ID" value="UER00356"/>
</dbReference>
<evidence type="ECO:0000256" key="3">
    <source>
        <dbReference type="HAMAP-Rule" id="MF_00376"/>
    </source>
</evidence>
<dbReference type="AlphaFoldDB" id="A0A3N4ZA99"/>
<proteinExistence type="inferred from homology"/>
<keyword evidence="3 5" id="KW-0418">Kinase</keyword>
<evidence type="ECO:0000256" key="1">
    <source>
        <dbReference type="ARBA" id="ARBA00022741"/>
    </source>
</evidence>
<keyword evidence="3" id="KW-0963">Cytoplasm</keyword>
<dbReference type="InterPro" id="IPR001977">
    <property type="entry name" value="Depp_CoAkinase"/>
</dbReference>
<evidence type="ECO:0000256" key="4">
    <source>
        <dbReference type="NCBIfam" id="TIGR00152"/>
    </source>
</evidence>
<dbReference type="HAMAP" id="MF_00376">
    <property type="entry name" value="Dephospho_CoA_kinase"/>
    <property type="match status" value="1"/>
</dbReference>
<dbReference type="EMBL" id="RKRA01000001">
    <property type="protein sequence ID" value="RPF28170.1"/>
    <property type="molecule type" value="Genomic_DNA"/>
</dbReference>
<accession>A0A3N4ZA99</accession>
<comment type="caution">
    <text evidence="5">The sequence shown here is derived from an EMBL/GenBank/DDBJ whole genome shotgun (WGS) entry which is preliminary data.</text>
</comment>
<dbReference type="Proteomes" id="UP000280726">
    <property type="component" value="Unassembled WGS sequence"/>
</dbReference>
<protein>
    <recommendedName>
        <fullName evidence="3 4">Dephospho-CoA kinase</fullName>
        <ecNumber evidence="3 4">2.7.1.24</ecNumber>
    </recommendedName>
    <alternativeName>
        <fullName evidence="3">Dephosphocoenzyme A kinase</fullName>
    </alternativeName>
</protein>
<sequence length="206" mass="21564">MLSVGLTGGIGSGKSTVAAELARLGAVVVDADRIAREVVEPGTPGLAAVAAEFGPEVLRPDGSLDRQALAARVFADPAALRRLGEITHPLVAAESRRRQEAAAPDAVVVHDVPLIVENGLADHYDLVVVVGADEDTRTARLVSSRSMTEDDARARIRAQADDDARRAVADVWLDNSGTTDELLSAVGRLWRERLLPAAHGSGLTAG</sequence>
<keyword evidence="1 3" id="KW-0547">Nucleotide-binding</keyword>
<dbReference type="NCBIfam" id="NF002879">
    <property type="entry name" value="PRK03333.1"/>
    <property type="match status" value="1"/>
</dbReference>
<dbReference type="GO" id="GO:0005524">
    <property type="term" value="F:ATP binding"/>
    <property type="evidence" value="ECO:0007669"/>
    <property type="project" value="UniProtKB-UniRule"/>
</dbReference>
<dbReference type="Pfam" id="PF01121">
    <property type="entry name" value="CoaE"/>
    <property type="match status" value="1"/>
</dbReference>
<evidence type="ECO:0000313" key="5">
    <source>
        <dbReference type="EMBL" id="RPF28170.1"/>
    </source>
</evidence>
<dbReference type="GO" id="GO:0004140">
    <property type="term" value="F:dephospho-CoA kinase activity"/>
    <property type="evidence" value="ECO:0007669"/>
    <property type="project" value="UniProtKB-UniRule"/>
</dbReference>
<reference evidence="5 6" key="1">
    <citation type="submission" date="2018-11" db="EMBL/GenBank/DDBJ databases">
        <title>Sequencing the genomes of 1000 actinobacteria strains.</title>
        <authorList>
            <person name="Klenk H.-P."/>
        </authorList>
    </citation>
    <scope>NUCLEOTIDE SEQUENCE [LARGE SCALE GENOMIC DNA]</scope>
    <source>
        <strain evidence="5 6">DSM 14418</strain>
    </source>
</reference>
<comment type="function">
    <text evidence="3">Catalyzes the phosphorylation of the 3'-hydroxyl group of dephosphocoenzyme A to form coenzyme A.</text>
</comment>
<organism evidence="5 6">
    <name type="scientific">Georgenia muralis</name>
    <dbReference type="NCBI Taxonomy" id="154117"/>
    <lineage>
        <taxon>Bacteria</taxon>
        <taxon>Bacillati</taxon>
        <taxon>Actinomycetota</taxon>
        <taxon>Actinomycetes</taxon>
        <taxon>Micrococcales</taxon>
        <taxon>Bogoriellaceae</taxon>
        <taxon>Georgenia</taxon>
    </lineage>
</organism>
<dbReference type="Gene3D" id="3.40.50.300">
    <property type="entry name" value="P-loop containing nucleotide triphosphate hydrolases"/>
    <property type="match status" value="1"/>
</dbReference>